<dbReference type="EMBL" id="SNWM01000002">
    <property type="protein sequence ID" value="TDO22961.1"/>
    <property type="molecule type" value="Genomic_DNA"/>
</dbReference>
<keyword evidence="2" id="KW-1185">Reference proteome</keyword>
<dbReference type="Proteomes" id="UP000295499">
    <property type="component" value="Unassembled WGS sequence"/>
</dbReference>
<dbReference type="RefSeq" id="WP_133554755.1">
    <property type="nucleotide sequence ID" value="NZ_SNWM01000002.1"/>
</dbReference>
<sequence>MMKNLLVLFIAVTLLSCKKEPLYGPLNLKNGQEVELLINANYGAENDILLKMPENVSAGAPLSNFEEREPGYIYRVKAKFHNNDNPPADGSSQEFEFVKVLSKAQYKGNESFKIQIITSYVPGGPVIRMGRKGSDYFFIPEKLQFTFANTTIQSQLEEIMQNADEIRASWPKITQPKWKSITATVIHDPNKFGKAYLVQKLDFVQ</sequence>
<dbReference type="OrthoDB" id="762500at2"/>
<accession>A0A4R6ILM1</accession>
<comment type="caution">
    <text evidence="1">The sequence shown here is derived from an EMBL/GenBank/DDBJ whole genome shotgun (WGS) entry which is preliminary data.</text>
</comment>
<name>A0A4R6ILM1_9SPHI</name>
<evidence type="ECO:0000313" key="1">
    <source>
        <dbReference type="EMBL" id="TDO22961.1"/>
    </source>
</evidence>
<organism evidence="1 2">
    <name type="scientific">Pedobacter duraquae</name>
    <dbReference type="NCBI Taxonomy" id="425511"/>
    <lineage>
        <taxon>Bacteria</taxon>
        <taxon>Pseudomonadati</taxon>
        <taxon>Bacteroidota</taxon>
        <taxon>Sphingobacteriia</taxon>
        <taxon>Sphingobacteriales</taxon>
        <taxon>Sphingobacteriaceae</taxon>
        <taxon>Pedobacter</taxon>
    </lineage>
</organism>
<reference evidence="1 2" key="1">
    <citation type="submission" date="2019-03" db="EMBL/GenBank/DDBJ databases">
        <title>Genomic Encyclopedia of Archaeal and Bacterial Type Strains, Phase II (KMG-II): from individual species to whole genera.</title>
        <authorList>
            <person name="Goeker M."/>
        </authorList>
    </citation>
    <scope>NUCLEOTIDE SEQUENCE [LARGE SCALE GENOMIC DNA]</scope>
    <source>
        <strain evidence="1 2">DSM 19034</strain>
    </source>
</reference>
<protein>
    <recommendedName>
        <fullName evidence="3">DUF4377 domain-containing protein</fullName>
    </recommendedName>
</protein>
<proteinExistence type="predicted"/>
<dbReference type="AlphaFoldDB" id="A0A4R6ILM1"/>
<evidence type="ECO:0000313" key="2">
    <source>
        <dbReference type="Proteomes" id="UP000295499"/>
    </source>
</evidence>
<evidence type="ECO:0008006" key="3">
    <source>
        <dbReference type="Google" id="ProtNLM"/>
    </source>
</evidence>
<gene>
    <name evidence="1" type="ORF">CLV32_1946</name>
</gene>
<dbReference type="PROSITE" id="PS51257">
    <property type="entry name" value="PROKAR_LIPOPROTEIN"/>
    <property type="match status" value="1"/>
</dbReference>